<dbReference type="AlphaFoldDB" id="A0A8H6W1X6"/>
<comment type="caution">
    <text evidence="3">The sequence shown here is derived from an EMBL/GenBank/DDBJ whole genome shotgun (WGS) entry which is preliminary data.</text>
</comment>
<dbReference type="Gene3D" id="3.40.33.10">
    <property type="entry name" value="CAP"/>
    <property type="match status" value="1"/>
</dbReference>
<evidence type="ECO:0000259" key="2">
    <source>
        <dbReference type="SMART" id="SM00198"/>
    </source>
</evidence>
<dbReference type="RefSeq" id="XP_037219997.1">
    <property type="nucleotide sequence ID" value="XM_037364353.1"/>
</dbReference>
<dbReference type="OrthoDB" id="337038at2759"/>
<dbReference type="EMBL" id="JACAZF010000006">
    <property type="protein sequence ID" value="KAF7301997.1"/>
    <property type="molecule type" value="Genomic_DNA"/>
</dbReference>
<keyword evidence="4" id="KW-1185">Reference proteome</keyword>
<dbReference type="PRINTS" id="PR00837">
    <property type="entry name" value="V5TPXLIKE"/>
</dbReference>
<dbReference type="Proteomes" id="UP000636479">
    <property type="component" value="Unassembled WGS sequence"/>
</dbReference>
<sequence length="180" mass="19710">MLRILIPVLAIVGAFASGVEQTLESRAELSSRLSLFNTTQLSYLWGHNKVRATHAAPGLVWNDTLADRALAWANQCQLEHSGGNLLDGTPYGENLVAGTGNFPIEDAVKQFAQDRDLYDPSFPTYNHWTQVVWRDTRSLGCASAQCSGLFESKLGPASYYVCLYYPPGNVIGQISDNVKA</sequence>
<feature type="signal peptide" evidence="1">
    <location>
        <begin position="1"/>
        <end position="16"/>
    </location>
</feature>
<name>A0A8H6W1X6_9AGAR</name>
<gene>
    <name evidence="3" type="ORF">MIND_00765900</name>
</gene>
<evidence type="ECO:0000256" key="1">
    <source>
        <dbReference type="SAM" id="SignalP"/>
    </source>
</evidence>
<dbReference type="SUPFAM" id="SSF55797">
    <property type="entry name" value="PR-1-like"/>
    <property type="match status" value="1"/>
</dbReference>
<organism evidence="3 4">
    <name type="scientific">Mycena indigotica</name>
    <dbReference type="NCBI Taxonomy" id="2126181"/>
    <lineage>
        <taxon>Eukaryota</taxon>
        <taxon>Fungi</taxon>
        <taxon>Dikarya</taxon>
        <taxon>Basidiomycota</taxon>
        <taxon>Agaricomycotina</taxon>
        <taxon>Agaricomycetes</taxon>
        <taxon>Agaricomycetidae</taxon>
        <taxon>Agaricales</taxon>
        <taxon>Marasmiineae</taxon>
        <taxon>Mycenaceae</taxon>
        <taxon>Mycena</taxon>
    </lineage>
</organism>
<dbReference type="InterPro" id="IPR014044">
    <property type="entry name" value="CAP_dom"/>
</dbReference>
<reference evidence="3" key="1">
    <citation type="submission" date="2020-05" db="EMBL/GenBank/DDBJ databases">
        <title>Mycena genomes resolve the evolution of fungal bioluminescence.</title>
        <authorList>
            <person name="Tsai I.J."/>
        </authorList>
    </citation>
    <scope>NUCLEOTIDE SEQUENCE</scope>
    <source>
        <strain evidence="3">171206Taipei</strain>
    </source>
</reference>
<feature type="domain" description="SCP" evidence="2">
    <location>
        <begin position="38"/>
        <end position="172"/>
    </location>
</feature>
<proteinExistence type="predicted"/>
<protein>
    <submittedName>
        <fullName evidence="3">SCP domain-containing protein</fullName>
    </submittedName>
</protein>
<dbReference type="PANTHER" id="PTHR10334">
    <property type="entry name" value="CYSTEINE-RICH SECRETORY PROTEIN-RELATED"/>
    <property type="match status" value="1"/>
</dbReference>
<dbReference type="InterPro" id="IPR035940">
    <property type="entry name" value="CAP_sf"/>
</dbReference>
<accession>A0A8H6W1X6</accession>
<feature type="chain" id="PRO_5034586382" evidence="1">
    <location>
        <begin position="17"/>
        <end position="180"/>
    </location>
</feature>
<dbReference type="InterPro" id="IPR001283">
    <property type="entry name" value="CRISP-related"/>
</dbReference>
<evidence type="ECO:0000313" key="4">
    <source>
        <dbReference type="Proteomes" id="UP000636479"/>
    </source>
</evidence>
<evidence type="ECO:0000313" key="3">
    <source>
        <dbReference type="EMBL" id="KAF7301997.1"/>
    </source>
</evidence>
<dbReference type="Pfam" id="PF00188">
    <property type="entry name" value="CAP"/>
    <property type="match status" value="1"/>
</dbReference>
<dbReference type="GeneID" id="59346869"/>
<dbReference type="SMART" id="SM00198">
    <property type="entry name" value="SCP"/>
    <property type="match status" value="1"/>
</dbReference>
<keyword evidence="1" id="KW-0732">Signal</keyword>